<dbReference type="eggNOG" id="KOG2401">
    <property type="taxonomic scope" value="Eukaryota"/>
</dbReference>
<evidence type="ECO:0000313" key="8">
    <source>
        <dbReference type="Proteomes" id="UP000195871"/>
    </source>
</evidence>
<reference evidence="7" key="1">
    <citation type="journal article" date="2014" name="Microb. Cell Fact.">
        <title>Exploiting Issatchenkia orientalis SD108 for succinic acid production.</title>
        <authorList>
            <person name="Xiao H."/>
            <person name="Shao Z."/>
            <person name="Jiang Y."/>
            <person name="Dole S."/>
            <person name="Zhao H."/>
        </authorList>
    </citation>
    <scope>NUCLEOTIDE SEQUENCE [LARGE SCALE GENOMIC DNA]</scope>
    <source>
        <strain evidence="7">SD108</strain>
    </source>
</reference>
<dbReference type="EMBL" id="JQFK01000011">
    <property type="protein sequence ID" value="KGK39191.1"/>
    <property type="molecule type" value="Genomic_DNA"/>
</dbReference>
<dbReference type="PANTHER" id="PTHR46535">
    <property type="entry name" value="NEDD4-BINDING PROTEIN 2"/>
    <property type="match status" value="1"/>
</dbReference>
<feature type="region of interest" description="Disordered" evidence="2">
    <location>
        <begin position="78"/>
        <end position="105"/>
    </location>
</feature>
<protein>
    <recommendedName>
        <fullName evidence="9">Ubiquitin-binding protein CUE2</fullName>
    </recommendedName>
</protein>
<name>A0A099P584_PICKU</name>
<evidence type="ECO:0008006" key="9">
    <source>
        <dbReference type="Google" id="ProtNLM"/>
    </source>
</evidence>
<dbReference type="Proteomes" id="UP000029867">
    <property type="component" value="Unassembled WGS sequence"/>
</dbReference>
<feature type="domain" description="Smr" evidence="3">
    <location>
        <begin position="392"/>
        <end position="486"/>
    </location>
</feature>
<dbReference type="SMART" id="SM00463">
    <property type="entry name" value="SMR"/>
    <property type="match status" value="1"/>
</dbReference>
<proteinExistence type="predicted"/>
<dbReference type="Pfam" id="PF02845">
    <property type="entry name" value="CUE"/>
    <property type="match status" value="1"/>
</dbReference>
<dbReference type="InterPro" id="IPR036063">
    <property type="entry name" value="Smr_dom_sf"/>
</dbReference>
<comment type="caution">
    <text evidence="5">The sequence shown here is derived from an EMBL/GenBank/DDBJ whole genome shotgun (WGS) entry which is preliminary data.</text>
</comment>
<organism evidence="5 7">
    <name type="scientific">Pichia kudriavzevii</name>
    <name type="common">Yeast</name>
    <name type="synonym">Issatchenkia orientalis</name>
    <dbReference type="NCBI Taxonomy" id="4909"/>
    <lineage>
        <taxon>Eukaryota</taxon>
        <taxon>Fungi</taxon>
        <taxon>Dikarya</taxon>
        <taxon>Ascomycota</taxon>
        <taxon>Saccharomycotina</taxon>
        <taxon>Pichiomycetes</taxon>
        <taxon>Pichiales</taxon>
        <taxon>Pichiaceae</taxon>
        <taxon>Pichia</taxon>
    </lineage>
</organism>
<dbReference type="PROSITE" id="PS50828">
    <property type="entry name" value="SMR"/>
    <property type="match status" value="1"/>
</dbReference>
<evidence type="ECO:0000313" key="7">
    <source>
        <dbReference type="Proteomes" id="UP000029867"/>
    </source>
</evidence>
<feature type="domain" description="CUE" evidence="4">
    <location>
        <begin position="5"/>
        <end position="48"/>
    </location>
</feature>
<dbReference type="GO" id="GO:0005634">
    <property type="term" value="C:nucleus"/>
    <property type="evidence" value="ECO:0007669"/>
    <property type="project" value="TreeGrafter"/>
</dbReference>
<dbReference type="GO" id="GO:0004519">
    <property type="term" value="F:endonuclease activity"/>
    <property type="evidence" value="ECO:0007669"/>
    <property type="project" value="TreeGrafter"/>
</dbReference>
<dbReference type="PROSITE" id="PS51140">
    <property type="entry name" value="CUE"/>
    <property type="match status" value="1"/>
</dbReference>
<dbReference type="Proteomes" id="UP000195871">
    <property type="component" value="Unassembled WGS sequence"/>
</dbReference>
<accession>A0A099P584</accession>
<dbReference type="HOGENOM" id="CLU_571140_0_0_1"/>
<reference evidence="6 8" key="3">
    <citation type="submission" date="2017-05" db="EMBL/GenBank/DDBJ databases">
        <title>The Genome Sequence of Candida krusei Ckrusei653.</title>
        <authorList>
            <person name="Cuomo C."/>
            <person name="Forche A."/>
            <person name="Young S."/>
            <person name="Abouelleil A."/>
            <person name="Cao P."/>
            <person name="Chapman S."/>
            <person name="Cusick C."/>
            <person name="Shea T."/>
            <person name="Nusbaum C."/>
            <person name="Birren B."/>
        </authorList>
    </citation>
    <scope>NUCLEOTIDE SEQUENCE [LARGE SCALE GENOMIC DNA]</scope>
    <source>
        <strain evidence="6 8">Ckrusei653</strain>
    </source>
</reference>
<dbReference type="PANTHER" id="PTHR46535:SF1">
    <property type="entry name" value="NEDD4-BINDING PROTEIN 2"/>
    <property type="match status" value="1"/>
</dbReference>
<evidence type="ECO:0000256" key="1">
    <source>
        <dbReference type="ARBA" id="ARBA00022786"/>
    </source>
</evidence>
<gene>
    <name evidence="6" type="ORF">CAS74_001518</name>
    <name evidence="5" type="ORF">JL09_g1680</name>
</gene>
<feature type="compositionally biased region" description="Basic and acidic residues" evidence="2">
    <location>
        <begin position="78"/>
        <end position="87"/>
    </location>
</feature>
<dbReference type="GO" id="GO:0043130">
    <property type="term" value="F:ubiquitin binding"/>
    <property type="evidence" value="ECO:0007669"/>
    <property type="project" value="InterPro"/>
</dbReference>
<evidence type="ECO:0000256" key="2">
    <source>
        <dbReference type="SAM" id="MobiDB-lite"/>
    </source>
</evidence>
<dbReference type="InterPro" id="IPR052772">
    <property type="entry name" value="Endo/PolyKinase_Domain-Protein"/>
</dbReference>
<dbReference type="Gene3D" id="3.30.1370.110">
    <property type="match status" value="1"/>
</dbReference>
<dbReference type="CDD" id="cd14279">
    <property type="entry name" value="CUE"/>
    <property type="match status" value="1"/>
</dbReference>
<dbReference type="EMBL" id="NHMM01000002">
    <property type="protein sequence ID" value="OUT23204.1"/>
    <property type="molecule type" value="Genomic_DNA"/>
</dbReference>
<evidence type="ECO:0000259" key="3">
    <source>
        <dbReference type="PROSITE" id="PS50828"/>
    </source>
</evidence>
<evidence type="ECO:0000313" key="6">
    <source>
        <dbReference type="EMBL" id="OUT23204.1"/>
    </source>
</evidence>
<sequence length="486" mass="55941">MTDLELTESLLKASELFPDVPIHHISHVLQVSNDNLDTAIEQLLNYDLIKENIANSADPDLSEKENIGHREYIFPKDVGESSAERGDQSSYETAKGFKKENSEGGTKKTINNELELIKLEQIIERIEMQDYVMDLLGIEESNRDLVDWFLEQNKFDKLNSICDIMLNLNPELPPNRQSRLSFAKTSLNDLVPRNLLAKGSTSMSDLIKGDQQNAPISQFNLYWDEIKGFIKSNPELDLPDKFYLLCINWFQNDVAKVIHLAVELNTCFVKCKSKNPRKKRDQKVLDWAQVTYALNTPNHGKSHEIDSTEWNVIKPSLQDLSLRADSPKTLESLEQKARNLKNVRNVTNDKHLKAYYSNSIRDTKHKIRQHKDYVQISEVSSRVERAKTSHCIDFHDLTVQNAMTALEQVLTYWWDLEMHNRNISNTKFELVNVQHVPPFKIVTGRGLHSSGGIPKIKNATIKYLQLHKYKFEENASSIQVTGKRRI</sequence>
<feature type="compositionally biased region" description="Basic and acidic residues" evidence="2">
    <location>
        <begin position="95"/>
        <end position="105"/>
    </location>
</feature>
<dbReference type="VEuPathDB" id="FungiDB:C5L36_0A03130"/>
<dbReference type="InterPro" id="IPR003892">
    <property type="entry name" value="CUE"/>
</dbReference>
<dbReference type="InterPro" id="IPR002625">
    <property type="entry name" value="Smr_dom"/>
</dbReference>
<keyword evidence="1" id="KW-0833">Ubl conjugation pathway</keyword>
<evidence type="ECO:0000313" key="5">
    <source>
        <dbReference type="EMBL" id="KGK39191.1"/>
    </source>
</evidence>
<dbReference type="SUPFAM" id="SSF160443">
    <property type="entry name" value="SMR domain-like"/>
    <property type="match status" value="1"/>
</dbReference>
<dbReference type="AlphaFoldDB" id="A0A099P584"/>
<reference evidence="5" key="2">
    <citation type="submission" date="2014-08" db="EMBL/GenBank/DDBJ databases">
        <title>Exploiting Issatchenkia orientalis SD108 for Succinic Acid Production.</title>
        <authorList>
            <person name="Xiao H."/>
            <person name="Shao Z."/>
            <person name="Jiang Y."/>
            <person name="Dole S."/>
            <person name="Zhao H."/>
        </authorList>
    </citation>
    <scope>NUCLEOTIDE SEQUENCE [LARGE SCALE GENOMIC DNA]</scope>
    <source>
        <strain evidence="5">SD108</strain>
    </source>
</reference>
<evidence type="ECO:0000259" key="4">
    <source>
        <dbReference type="PROSITE" id="PS51140"/>
    </source>
</evidence>